<dbReference type="AlphaFoldDB" id="A0A1L9RLX8"/>
<dbReference type="GO" id="GO:0006508">
    <property type="term" value="P:proteolysis"/>
    <property type="evidence" value="ECO:0007669"/>
    <property type="project" value="InterPro"/>
</dbReference>
<sequence>MADDAEPTYDICISGAEDEPKSQDDLNAMMALSFQMNPRNEAVGFAMADGVDEKQPRLAMRLGKFWPAGKEIKIAFHSGTDWQKSFVEKYASEWTQYANLKFKWVGNYNRATGADILIDFKVGDGSWSMVGVDSLLRTRKGNPSMNFGWVDEGGNHVYMSGTVLHEFGHALGAHHEHSSPQSEIQWDKEAVYAAYGGPPNNWDKGKIDHNVMRVWGMDQVQSTRFDPDSIMLYSFPARYTLNNKGTKSNRVLSESDKQYMRFCYPGHATDAGHFNTMEIAMPSGKPRQDYKTEKYYHEKYASPPPLILGLNHLDMSGQHNARVQLAALDQGKEKFSARIRTWGDSVLNSAGMTWLEAGPKFDFLQQGTVELKDMSRWPINKGSSWKWIWFPRRFKTTPKVVPFIQSFDLDQKTGWRFKVYASRIRTNGCYIYVQSWDNTKIADAKVSWLAYPADQPGITSGRFSTNDVRSYKHPQADNSGTVKFDKPFAKLPKLLVALDEIDYSPQKDLRVRVGNSMVTERSFDWNLQSWGDSIMNCAGASYLAWGEPADSKSEGLVILE</sequence>
<dbReference type="Pfam" id="PF09458">
    <property type="entry name" value="H_lectin"/>
    <property type="match status" value="3"/>
</dbReference>
<dbReference type="OrthoDB" id="291007at2759"/>
<organism evidence="2 3">
    <name type="scientific">Aspergillus wentii DTO 134E9</name>
    <dbReference type="NCBI Taxonomy" id="1073089"/>
    <lineage>
        <taxon>Eukaryota</taxon>
        <taxon>Fungi</taxon>
        <taxon>Dikarya</taxon>
        <taxon>Ascomycota</taxon>
        <taxon>Pezizomycotina</taxon>
        <taxon>Eurotiomycetes</taxon>
        <taxon>Eurotiomycetidae</taxon>
        <taxon>Eurotiales</taxon>
        <taxon>Aspergillaceae</taxon>
        <taxon>Aspergillus</taxon>
        <taxon>Aspergillus subgen. Cremei</taxon>
    </lineage>
</organism>
<dbReference type="GO" id="GO:0098609">
    <property type="term" value="P:cell-cell adhesion"/>
    <property type="evidence" value="ECO:0007669"/>
    <property type="project" value="TreeGrafter"/>
</dbReference>
<dbReference type="SUPFAM" id="SSF55486">
    <property type="entry name" value="Metalloproteases ('zincins'), catalytic domain"/>
    <property type="match status" value="1"/>
</dbReference>
<dbReference type="Gene3D" id="2.60.40.2080">
    <property type="match status" value="3"/>
</dbReference>
<dbReference type="PANTHER" id="PTHR46938">
    <property type="entry name" value="DISCOIDIN-1 SUBUNIT A-RELATED-RELATED"/>
    <property type="match status" value="1"/>
</dbReference>
<accession>A0A1L9RLX8</accession>
<dbReference type="SUPFAM" id="SSF141086">
    <property type="entry name" value="Agglutinin HPA-like"/>
    <property type="match status" value="3"/>
</dbReference>
<evidence type="ECO:0000259" key="1">
    <source>
        <dbReference type="SMART" id="SM00235"/>
    </source>
</evidence>
<dbReference type="GO" id="GO:0008270">
    <property type="term" value="F:zinc ion binding"/>
    <property type="evidence" value="ECO:0007669"/>
    <property type="project" value="InterPro"/>
</dbReference>
<evidence type="ECO:0000313" key="2">
    <source>
        <dbReference type="EMBL" id="OJJ35931.1"/>
    </source>
</evidence>
<gene>
    <name evidence="2" type="ORF">ASPWEDRAFT_134451</name>
</gene>
<keyword evidence="3" id="KW-1185">Reference proteome</keyword>
<dbReference type="GO" id="GO:0004222">
    <property type="term" value="F:metalloendopeptidase activity"/>
    <property type="evidence" value="ECO:0007669"/>
    <property type="project" value="InterPro"/>
</dbReference>
<dbReference type="EMBL" id="KV878212">
    <property type="protein sequence ID" value="OJJ35931.1"/>
    <property type="molecule type" value="Genomic_DNA"/>
</dbReference>
<dbReference type="VEuPathDB" id="FungiDB:ASPWEDRAFT_134451"/>
<feature type="domain" description="Peptidase metallopeptidase" evidence="1">
    <location>
        <begin position="62"/>
        <end position="217"/>
    </location>
</feature>
<dbReference type="GO" id="GO:0009986">
    <property type="term" value="C:cell surface"/>
    <property type="evidence" value="ECO:0007669"/>
    <property type="project" value="TreeGrafter"/>
</dbReference>
<dbReference type="GO" id="GO:0098636">
    <property type="term" value="C:protein complex involved in cell adhesion"/>
    <property type="evidence" value="ECO:0007669"/>
    <property type="project" value="TreeGrafter"/>
</dbReference>
<dbReference type="InterPro" id="IPR037221">
    <property type="entry name" value="H-type_lectin_dom_sf"/>
</dbReference>
<dbReference type="GO" id="GO:0070492">
    <property type="term" value="F:oligosaccharide binding"/>
    <property type="evidence" value="ECO:0007669"/>
    <property type="project" value="TreeGrafter"/>
</dbReference>
<dbReference type="Pfam" id="PF01400">
    <property type="entry name" value="Astacin"/>
    <property type="match status" value="1"/>
</dbReference>
<dbReference type="SMART" id="SM00235">
    <property type="entry name" value="ZnMc"/>
    <property type="match status" value="1"/>
</dbReference>
<dbReference type="GeneID" id="63745166"/>
<dbReference type="InterPro" id="IPR001506">
    <property type="entry name" value="Peptidase_M12A"/>
</dbReference>
<evidence type="ECO:0000313" key="3">
    <source>
        <dbReference type="Proteomes" id="UP000184383"/>
    </source>
</evidence>
<dbReference type="InterPro" id="IPR052487">
    <property type="entry name" value="Galactose-binding_lectin"/>
</dbReference>
<dbReference type="RefSeq" id="XP_040689607.1">
    <property type="nucleotide sequence ID" value="XM_040829318.1"/>
</dbReference>
<name>A0A1L9RLX8_ASPWE</name>
<dbReference type="InterPro" id="IPR006026">
    <property type="entry name" value="Peptidase_Metallo"/>
</dbReference>
<dbReference type="Proteomes" id="UP000184383">
    <property type="component" value="Unassembled WGS sequence"/>
</dbReference>
<dbReference type="InterPro" id="IPR024079">
    <property type="entry name" value="MetalloPept_cat_dom_sf"/>
</dbReference>
<dbReference type="GO" id="GO:0030247">
    <property type="term" value="F:polysaccharide binding"/>
    <property type="evidence" value="ECO:0007669"/>
    <property type="project" value="TreeGrafter"/>
</dbReference>
<dbReference type="GO" id="GO:0046871">
    <property type="term" value="F:N-acetylgalactosamine binding"/>
    <property type="evidence" value="ECO:0007669"/>
    <property type="project" value="TreeGrafter"/>
</dbReference>
<dbReference type="STRING" id="1073089.A0A1L9RLX8"/>
<dbReference type="Gene3D" id="3.40.390.10">
    <property type="entry name" value="Collagenase (Catalytic Domain)"/>
    <property type="match status" value="1"/>
</dbReference>
<proteinExistence type="predicted"/>
<reference evidence="3" key="1">
    <citation type="journal article" date="2017" name="Genome Biol.">
        <title>Comparative genomics reveals high biological diversity and specific adaptations in the industrially and medically important fungal genus Aspergillus.</title>
        <authorList>
            <person name="de Vries R.P."/>
            <person name="Riley R."/>
            <person name="Wiebenga A."/>
            <person name="Aguilar-Osorio G."/>
            <person name="Amillis S."/>
            <person name="Uchima C.A."/>
            <person name="Anderluh G."/>
            <person name="Asadollahi M."/>
            <person name="Askin M."/>
            <person name="Barry K."/>
            <person name="Battaglia E."/>
            <person name="Bayram O."/>
            <person name="Benocci T."/>
            <person name="Braus-Stromeyer S.A."/>
            <person name="Caldana C."/>
            <person name="Canovas D."/>
            <person name="Cerqueira G.C."/>
            <person name="Chen F."/>
            <person name="Chen W."/>
            <person name="Choi C."/>
            <person name="Clum A."/>
            <person name="Dos Santos R.A."/>
            <person name="Damasio A.R."/>
            <person name="Diallinas G."/>
            <person name="Emri T."/>
            <person name="Fekete E."/>
            <person name="Flipphi M."/>
            <person name="Freyberg S."/>
            <person name="Gallo A."/>
            <person name="Gournas C."/>
            <person name="Habgood R."/>
            <person name="Hainaut M."/>
            <person name="Harispe M.L."/>
            <person name="Henrissat B."/>
            <person name="Hilden K.S."/>
            <person name="Hope R."/>
            <person name="Hossain A."/>
            <person name="Karabika E."/>
            <person name="Karaffa L."/>
            <person name="Karanyi Z."/>
            <person name="Krasevec N."/>
            <person name="Kuo A."/>
            <person name="Kusch H."/>
            <person name="LaButti K."/>
            <person name="Lagendijk E.L."/>
            <person name="Lapidus A."/>
            <person name="Levasseur A."/>
            <person name="Lindquist E."/>
            <person name="Lipzen A."/>
            <person name="Logrieco A.F."/>
            <person name="MacCabe A."/>
            <person name="Maekelae M.R."/>
            <person name="Malavazi I."/>
            <person name="Melin P."/>
            <person name="Meyer V."/>
            <person name="Mielnichuk N."/>
            <person name="Miskei M."/>
            <person name="Molnar A.P."/>
            <person name="Mule G."/>
            <person name="Ngan C.Y."/>
            <person name="Orejas M."/>
            <person name="Orosz E."/>
            <person name="Ouedraogo J.P."/>
            <person name="Overkamp K.M."/>
            <person name="Park H.-S."/>
            <person name="Perrone G."/>
            <person name="Piumi F."/>
            <person name="Punt P.J."/>
            <person name="Ram A.F."/>
            <person name="Ramon A."/>
            <person name="Rauscher S."/>
            <person name="Record E."/>
            <person name="Riano-Pachon D.M."/>
            <person name="Robert V."/>
            <person name="Roehrig J."/>
            <person name="Ruller R."/>
            <person name="Salamov A."/>
            <person name="Salih N.S."/>
            <person name="Samson R.A."/>
            <person name="Sandor E."/>
            <person name="Sanguinetti M."/>
            <person name="Schuetze T."/>
            <person name="Sepcic K."/>
            <person name="Shelest E."/>
            <person name="Sherlock G."/>
            <person name="Sophianopoulou V."/>
            <person name="Squina F.M."/>
            <person name="Sun H."/>
            <person name="Susca A."/>
            <person name="Todd R.B."/>
            <person name="Tsang A."/>
            <person name="Unkles S.E."/>
            <person name="van de Wiele N."/>
            <person name="van Rossen-Uffink D."/>
            <person name="Oliveira J.V."/>
            <person name="Vesth T.C."/>
            <person name="Visser J."/>
            <person name="Yu J.-H."/>
            <person name="Zhou M."/>
            <person name="Andersen M.R."/>
            <person name="Archer D.B."/>
            <person name="Baker S.E."/>
            <person name="Benoit I."/>
            <person name="Brakhage A.A."/>
            <person name="Braus G.H."/>
            <person name="Fischer R."/>
            <person name="Frisvad J.C."/>
            <person name="Goldman G.H."/>
            <person name="Houbraken J."/>
            <person name="Oakley B."/>
            <person name="Pocsi I."/>
            <person name="Scazzocchio C."/>
            <person name="Seiboth B."/>
            <person name="vanKuyk P.A."/>
            <person name="Wortman J."/>
            <person name="Dyer P.S."/>
            <person name="Grigoriev I.V."/>
        </authorList>
    </citation>
    <scope>NUCLEOTIDE SEQUENCE [LARGE SCALE GENOMIC DNA]</scope>
    <source>
        <strain evidence="3">DTO 134E9</strain>
    </source>
</reference>
<protein>
    <recommendedName>
        <fullName evidence="1">Peptidase metallopeptidase domain-containing protein</fullName>
    </recommendedName>
</protein>
<dbReference type="InterPro" id="IPR019019">
    <property type="entry name" value="H-type_lectin_domain"/>
</dbReference>